<feature type="signal peptide" evidence="1">
    <location>
        <begin position="1"/>
        <end position="19"/>
    </location>
</feature>
<dbReference type="Proteomes" id="UP001342418">
    <property type="component" value="Chromosome"/>
</dbReference>
<keyword evidence="3" id="KW-1185">Reference proteome</keyword>
<gene>
    <name evidence="2" type="ORF">NTH_01084</name>
</gene>
<name>A0ABY5MGV2_9HYPH</name>
<dbReference type="EMBL" id="CP030941">
    <property type="protein sequence ID" value="UUP16637.1"/>
    <property type="molecule type" value="Genomic_DNA"/>
</dbReference>
<feature type="chain" id="PRO_5045465101" evidence="1">
    <location>
        <begin position="20"/>
        <end position="34"/>
    </location>
</feature>
<keyword evidence="1" id="KW-0732">Signal</keyword>
<proteinExistence type="predicted"/>
<sequence length="34" mass="3503">MKHLLITIVAIGFAAPAFAQVPDFTSIDADQSGG</sequence>
<evidence type="ECO:0000313" key="3">
    <source>
        <dbReference type="Proteomes" id="UP001342418"/>
    </source>
</evidence>
<protein>
    <submittedName>
        <fullName evidence="2">Uncharacterized protein</fullName>
    </submittedName>
</protein>
<accession>A0ABY5MGV2</accession>
<evidence type="ECO:0000256" key="1">
    <source>
        <dbReference type="SAM" id="SignalP"/>
    </source>
</evidence>
<evidence type="ECO:0000313" key="2">
    <source>
        <dbReference type="EMBL" id="UUP16637.1"/>
    </source>
</evidence>
<reference evidence="2 3" key="1">
    <citation type="submission" date="2018-07" db="EMBL/GenBank/DDBJ databases">
        <title>Genome sequence of Nitratireductor thuwali#1536.</title>
        <authorList>
            <person name="Michoud G."/>
            <person name="Merlino G."/>
            <person name="Sefrji F.O."/>
            <person name="Daffonchio D."/>
        </authorList>
    </citation>
    <scope>NUCLEOTIDE SEQUENCE [LARGE SCALE GENOMIC DNA]</scope>
    <source>
        <strain evidence="3">Nit1536</strain>
    </source>
</reference>
<organism evidence="2 3">
    <name type="scientific">Nitratireductor thuwali</name>
    <dbReference type="NCBI Taxonomy" id="2267699"/>
    <lineage>
        <taxon>Bacteria</taxon>
        <taxon>Pseudomonadati</taxon>
        <taxon>Pseudomonadota</taxon>
        <taxon>Alphaproteobacteria</taxon>
        <taxon>Hyphomicrobiales</taxon>
        <taxon>Phyllobacteriaceae</taxon>
        <taxon>Nitratireductor</taxon>
    </lineage>
</organism>